<dbReference type="EMBL" id="CAJFDI010000004">
    <property type="protein sequence ID" value="CAD5227232.1"/>
    <property type="molecule type" value="Genomic_DNA"/>
</dbReference>
<dbReference type="InterPro" id="IPR002110">
    <property type="entry name" value="Ankyrin_rpt"/>
</dbReference>
<dbReference type="PANTHER" id="PTHR24171">
    <property type="entry name" value="ANKYRIN REPEAT DOMAIN-CONTAINING PROTEIN 39-RELATED"/>
    <property type="match status" value="1"/>
</dbReference>
<evidence type="ECO:0000256" key="5">
    <source>
        <dbReference type="ARBA" id="ARBA00023043"/>
    </source>
</evidence>
<dbReference type="InterPro" id="IPR001660">
    <property type="entry name" value="SAM"/>
</dbReference>
<name>A0A1I7S4P3_BURXY</name>
<dbReference type="Gene3D" id="1.25.40.20">
    <property type="entry name" value="Ankyrin repeat-containing domain"/>
    <property type="match status" value="1"/>
</dbReference>
<evidence type="ECO:0000256" key="3">
    <source>
        <dbReference type="ARBA" id="ARBA00022695"/>
    </source>
</evidence>
<evidence type="ECO:0000256" key="7">
    <source>
        <dbReference type="ARBA" id="ARBA00033987"/>
    </source>
</evidence>
<sequence length="388" mass="43738">MERNHSVRFSTNRPVEHQVRANYPSDDALEKLLAMPKAEPVEDKKFDRMDFFTAASLDMFNPRTGEKFNFGEAEANRRNWAGWTPLMYAIYLGHEATATVLIKQGADVEAKNQKGQTPLILAAGCNSEKMVDLLLRHDARIDAVDVDGRSALHYASLYDQEAVVFLLLNHGSDPNLADRKSGTTPLLMACEGGKTKIIHEMLMHGGDPKIRNLRNDSGEELVQHTEHKEAINLVKQHINIYEALRQEGLEKYIPNFQAQNTTWKKFLRMGNQEFDMLGIDLLGPKKKLENIRKGYLSRYNLKDPGQGGVVLQQAPVQPPPAPLRPVVETPGEVENDNMAKLRIIQRQLIGVHQKLSDFLSAQRSISESDLRSVINTVDEINSRISQLL</sequence>
<dbReference type="AlphaFoldDB" id="A0A1I7S4P3"/>
<dbReference type="SMR" id="A0A1I7S4P3"/>
<evidence type="ECO:0000256" key="4">
    <source>
        <dbReference type="ARBA" id="ARBA00022737"/>
    </source>
</evidence>
<dbReference type="EC" id="2.4.2.30" evidence="1"/>
<protein>
    <recommendedName>
        <fullName evidence="1">NAD(+) ADP-ribosyltransferase</fullName>
        <ecNumber evidence="1">2.4.2.30</ecNumber>
    </recommendedName>
</protein>
<keyword evidence="3" id="KW-0548">Nucleotidyltransferase</keyword>
<keyword evidence="2" id="KW-0328">Glycosyltransferase</keyword>
<evidence type="ECO:0000313" key="11">
    <source>
        <dbReference type="Proteomes" id="UP000095284"/>
    </source>
</evidence>
<comment type="similarity">
    <text evidence="6">Belongs to the ARTD/PARP family.</text>
</comment>
<reference evidence="10" key="2">
    <citation type="submission" date="2020-09" db="EMBL/GenBank/DDBJ databases">
        <authorList>
            <person name="Kikuchi T."/>
        </authorList>
    </citation>
    <scope>NUCLEOTIDE SEQUENCE</scope>
    <source>
        <strain evidence="10">Ka4C1</strain>
    </source>
</reference>
<feature type="repeat" description="ANK" evidence="8">
    <location>
        <begin position="81"/>
        <end position="113"/>
    </location>
</feature>
<dbReference type="OrthoDB" id="539213at2759"/>
<dbReference type="Pfam" id="PF12796">
    <property type="entry name" value="Ank_2"/>
    <property type="match status" value="1"/>
</dbReference>
<feature type="domain" description="SAM" evidence="9">
    <location>
        <begin position="240"/>
        <end position="289"/>
    </location>
</feature>
<dbReference type="GO" id="GO:0016779">
    <property type="term" value="F:nucleotidyltransferase activity"/>
    <property type="evidence" value="ECO:0007669"/>
    <property type="project" value="UniProtKB-KW"/>
</dbReference>
<evidence type="ECO:0000259" key="9">
    <source>
        <dbReference type="Pfam" id="PF00536"/>
    </source>
</evidence>
<keyword evidence="4" id="KW-0677">Repeat</keyword>
<dbReference type="eggNOG" id="KOG0192">
    <property type="taxonomic scope" value="Eukaryota"/>
</dbReference>
<evidence type="ECO:0000313" key="10">
    <source>
        <dbReference type="EMBL" id="CAD5227232.1"/>
    </source>
</evidence>
<organism evidence="11 13">
    <name type="scientific">Bursaphelenchus xylophilus</name>
    <name type="common">Pinewood nematode worm</name>
    <name type="synonym">Aphelenchoides xylophilus</name>
    <dbReference type="NCBI Taxonomy" id="6326"/>
    <lineage>
        <taxon>Eukaryota</taxon>
        <taxon>Metazoa</taxon>
        <taxon>Ecdysozoa</taxon>
        <taxon>Nematoda</taxon>
        <taxon>Chromadorea</taxon>
        <taxon>Rhabditida</taxon>
        <taxon>Tylenchina</taxon>
        <taxon>Tylenchomorpha</taxon>
        <taxon>Aphelenchoidea</taxon>
        <taxon>Aphelenchoididae</taxon>
        <taxon>Bursaphelenchus</taxon>
    </lineage>
</organism>
<evidence type="ECO:0000256" key="8">
    <source>
        <dbReference type="PROSITE-ProRule" id="PRU00023"/>
    </source>
</evidence>
<dbReference type="SMART" id="SM00248">
    <property type="entry name" value="ANK"/>
    <property type="match status" value="4"/>
</dbReference>
<dbReference type="GO" id="GO:0003950">
    <property type="term" value="F:NAD+ poly-ADP-ribosyltransferase activity"/>
    <property type="evidence" value="ECO:0007669"/>
    <property type="project" value="UniProtKB-EC"/>
</dbReference>
<dbReference type="Pfam" id="PF00536">
    <property type="entry name" value="SAM_1"/>
    <property type="match status" value="1"/>
</dbReference>
<dbReference type="SUPFAM" id="SSF47769">
    <property type="entry name" value="SAM/Pointed domain"/>
    <property type="match status" value="1"/>
</dbReference>
<dbReference type="InterPro" id="IPR013761">
    <property type="entry name" value="SAM/pointed_sf"/>
</dbReference>
<dbReference type="PROSITE" id="PS50297">
    <property type="entry name" value="ANK_REP_REGION"/>
    <property type="match status" value="4"/>
</dbReference>
<evidence type="ECO:0000256" key="2">
    <source>
        <dbReference type="ARBA" id="ARBA00022676"/>
    </source>
</evidence>
<comment type="catalytic activity">
    <reaction evidence="7">
        <text>NAD(+) + (ADP-D-ribosyl)n-acceptor = nicotinamide + (ADP-D-ribosyl)n+1-acceptor + H(+).</text>
        <dbReference type="EC" id="2.4.2.30"/>
    </reaction>
</comment>
<dbReference type="Proteomes" id="UP000095284">
    <property type="component" value="Unplaced"/>
</dbReference>
<evidence type="ECO:0000313" key="12">
    <source>
        <dbReference type="Proteomes" id="UP000659654"/>
    </source>
</evidence>
<dbReference type="Proteomes" id="UP000659654">
    <property type="component" value="Unassembled WGS sequence"/>
</dbReference>
<dbReference type="Pfam" id="PF00023">
    <property type="entry name" value="Ank"/>
    <property type="match status" value="1"/>
</dbReference>
<gene>
    <name evidence="10" type="ORF">BXYJ_LOCUS9777</name>
</gene>
<keyword evidence="3" id="KW-0808">Transferase</keyword>
<feature type="repeat" description="ANK" evidence="8">
    <location>
        <begin position="181"/>
        <end position="213"/>
    </location>
</feature>
<evidence type="ECO:0000256" key="1">
    <source>
        <dbReference type="ARBA" id="ARBA00012020"/>
    </source>
</evidence>
<feature type="repeat" description="ANK" evidence="8">
    <location>
        <begin position="147"/>
        <end position="179"/>
    </location>
</feature>
<dbReference type="InterPro" id="IPR036770">
    <property type="entry name" value="Ankyrin_rpt-contain_sf"/>
</dbReference>
<dbReference type="Gene3D" id="1.10.150.50">
    <property type="entry name" value="Transcription Factor, Ets-1"/>
    <property type="match status" value="1"/>
</dbReference>
<reference evidence="13" key="1">
    <citation type="submission" date="2016-11" db="UniProtKB">
        <authorList>
            <consortium name="WormBaseParasite"/>
        </authorList>
    </citation>
    <scope>IDENTIFICATION</scope>
</reference>
<evidence type="ECO:0000256" key="6">
    <source>
        <dbReference type="ARBA" id="ARBA00024347"/>
    </source>
</evidence>
<accession>A0A1I7S4P3</accession>
<keyword evidence="5 8" id="KW-0040">ANK repeat</keyword>
<proteinExistence type="inferred from homology"/>
<dbReference type="EMBL" id="CAJFCV020000004">
    <property type="protein sequence ID" value="CAG9117271.1"/>
    <property type="molecule type" value="Genomic_DNA"/>
</dbReference>
<keyword evidence="12" id="KW-1185">Reference proteome</keyword>
<evidence type="ECO:0000313" key="13">
    <source>
        <dbReference type="WBParaSite" id="BXY_0797600.1"/>
    </source>
</evidence>
<dbReference type="WBParaSite" id="BXY_0797600.1">
    <property type="protein sequence ID" value="BXY_0797600.1"/>
    <property type="gene ID" value="BXY_0797600"/>
</dbReference>
<dbReference type="PANTHER" id="PTHR24171:SF9">
    <property type="entry name" value="ANKYRIN REPEAT DOMAIN-CONTAINING PROTEIN 39"/>
    <property type="match status" value="1"/>
</dbReference>
<dbReference type="Proteomes" id="UP000582659">
    <property type="component" value="Unassembled WGS sequence"/>
</dbReference>
<dbReference type="PROSITE" id="PS50088">
    <property type="entry name" value="ANK_REPEAT"/>
    <property type="match status" value="4"/>
</dbReference>
<dbReference type="SUPFAM" id="SSF48403">
    <property type="entry name" value="Ankyrin repeat"/>
    <property type="match status" value="1"/>
</dbReference>
<feature type="repeat" description="ANK" evidence="8">
    <location>
        <begin position="114"/>
        <end position="146"/>
    </location>
</feature>